<protein>
    <submittedName>
        <fullName evidence="1">VagD</fullName>
    </submittedName>
</protein>
<dbReference type="EMBL" id="MWPR01000073">
    <property type="protein sequence ID" value="ORJ47525.1"/>
    <property type="molecule type" value="Genomic_DNA"/>
</dbReference>
<accession>A0ABX3U7K6</accession>
<keyword evidence="1" id="KW-0614">Plasmid</keyword>
<dbReference type="Proteomes" id="UP000192521">
    <property type="component" value="Unassembled WGS sequence"/>
</dbReference>
<keyword evidence="2" id="KW-1185">Reference proteome</keyword>
<evidence type="ECO:0000313" key="2">
    <source>
        <dbReference type="Proteomes" id="UP000192521"/>
    </source>
</evidence>
<proteinExistence type="predicted"/>
<reference evidence="1 2" key="1">
    <citation type="submission" date="2017-02" db="EMBL/GenBank/DDBJ databases">
        <title>Draft genome sequence of a Kluyvera intermedia isolate from a patient with a pancreatic abscess.</title>
        <authorList>
            <person name="Thele R."/>
        </authorList>
    </citation>
    <scope>NUCLEOTIDE SEQUENCE [LARGE SCALE GENOMIC DNA]</scope>
    <source>
        <strain evidence="1 2">FOSA7093</strain>
        <plasmid evidence="1">unnamed9</plasmid>
    </source>
</reference>
<gene>
    <name evidence="1" type="ORF">B2M27_25620</name>
</gene>
<organism evidence="1 2">
    <name type="scientific">Kluyvera intermedia</name>
    <name type="common">Enterobacter intermedius</name>
    <dbReference type="NCBI Taxonomy" id="61648"/>
    <lineage>
        <taxon>Bacteria</taxon>
        <taxon>Pseudomonadati</taxon>
        <taxon>Pseudomonadota</taxon>
        <taxon>Gammaproteobacteria</taxon>
        <taxon>Enterobacterales</taxon>
        <taxon>Enterobacteriaceae</taxon>
        <taxon>Kluyvera</taxon>
    </lineage>
</organism>
<dbReference type="InterPro" id="IPR029060">
    <property type="entry name" value="PIN-like_dom_sf"/>
</dbReference>
<name>A0ABX3U7K6_KLUIN</name>
<geneLocation type="plasmid" evidence="1">
    <name>unnamed9</name>
</geneLocation>
<evidence type="ECO:0000313" key="1">
    <source>
        <dbReference type="EMBL" id="ORJ47525.1"/>
    </source>
</evidence>
<dbReference type="SUPFAM" id="SSF88723">
    <property type="entry name" value="PIN domain-like"/>
    <property type="match status" value="1"/>
</dbReference>
<dbReference type="Gene3D" id="3.40.50.1010">
    <property type="entry name" value="5'-nuclease"/>
    <property type="match status" value="1"/>
</dbReference>
<sequence>MNKIYMLDTNICSFIMREQSEVVLKRLEPAVLRDQRIVVSVITYSEMRFGATGALLQIVGGDKLIIPFC</sequence>
<comment type="caution">
    <text evidence="1">The sequence shown here is derived from an EMBL/GenBank/DDBJ whole genome shotgun (WGS) entry which is preliminary data.</text>
</comment>